<reference evidence="4 5" key="1">
    <citation type="journal article" date="2016" name="DNA Res.">
        <title>The draft genome of MD-2 pineapple using hybrid error correction of long reads.</title>
        <authorList>
            <person name="Redwan R.M."/>
            <person name="Saidin A."/>
            <person name="Kumar S.V."/>
        </authorList>
    </citation>
    <scope>NUCLEOTIDE SEQUENCE [LARGE SCALE GENOMIC DNA]</scope>
    <source>
        <strain evidence="5">cv. MD2</strain>
        <tissue evidence="4">Leaf</tissue>
    </source>
</reference>
<feature type="compositionally biased region" description="Acidic residues" evidence="2">
    <location>
        <begin position="130"/>
        <end position="139"/>
    </location>
</feature>
<dbReference type="Gene3D" id="2.60.120.590">
    <property type="entry name" value="Alpha-ketoglutarate-dependent dioxygenase AlkB-like"/>
    <property type="match status" value="1"/>
</dbReference>
<organism evidence="4 5">
    <name type="scientific">Ananas comosus</name>
    <name type="common">Pineapple</name>
    <name type="synonym">Ananas ananas</name>
    <dbReference type="NCBI Taxonomy" id="4615"/>
    <lineage>
        <taxon>Eukaryota</taxon>
        <taxon>Viridiplantae</taxon>
        <taxon>Streptophyta</taxon>
        <taxon>Embryophyta</taxon>
        <taxon>Tracheophyta</taxon>
        <taxon>Spermatophyta</taxon>
        <taxon>Magnoliopsida</taxon>
        <taxon>Liliopsida</taxon>
        <taxon>Poales</taxon>
        <taxon>Bromeliaceae</taxon>
        <taxon>Bromelioideae</taxon>
        <taxon>Ananas</taxon>
    </lineage>
</organism>
<feature type="region of interest" description="Disordered" evidence="2">
    <location>
        <begin position="521"/>
        <end position="541"/>
    </location>
</feature>
<dbReference type="STRING" id="4615.A0A199VXS3"/>
<evidence type="ECO:0000313" key="5">
    <source>
        <dbReference type="Proteomes" id="UP000092600"/>
    </source>
</evidence>
<dbReference type="GO" id="GO:0003729">
    <property type="term" value="F:mRNA binding"/>
    <property type="evidence" value="ECO:0007669"/>
    <property type="project" value="InterPro"/>
</dbReference>
<feature type="compositionally biased region" description="Basic and acidic residues" evidence="2">
    <location>
        <begin position="120"/>
        <end position="129"/>
    </location>
</feature>
<dbReference type="InterPro" id="IPR005123">
    <property type="entry name" value="Oxoglu/Fe-dep_dioxygenase_dom"/>
</dbReference>
<dbReference type="PANTHER" id="PTHR31447">
    <property type="entry name" value="HYDROXYPROLINE-RICH GLYCOPROTEIN FAMILY PROTEIN-RELATED"/>
    <property type="match status" value="1"/>
</dbReference>
<evidence type="ECO:0000256" key="1">
    <source>
        <dbReference type="ARBA" id="ARBA00007879"/>
    </source>
</evidence>
<dbReference type="EMBL" id="LSRQ01000599">
    <property type="protein sequence ID" value="OAY81804.1"/>
    <property type="molecule type" value="Genomic_DNA"/>
</dbReference>
<gene>
    <name evidence="4" type="ORF">ACMD2_08879</name>
</gene>
<feature type="domain" description="Fe2OG dioxygenase" evidence="3">
    <location>
        <begin position="333"/>
        <end position="429"/>
    </location>
</feature>
<feature type="compositionally biased region" description="Basic residues" evidence="2">
    <location>
        <begin position="521"/>
        <end position="530"/>
    </location>
</feature>
<evidence type="ECO:0000259" key="3">
    <source>
        <dbReference type="PROSITE" id="PS51471"/>
    </source>
</evidence>
<feature type="region of interest" description="Disordered" evidence="2">
    <location>
        <begin position="108"/>
        <end position="186"/>
    </location>
</feature>
<dbReference type="Proteomes" id="UP000092600">
    <property type="component" value="Unassembled WGS sequence"/>
</dbReference>
<comment type="similarity">
    <text evidence="1">Belongs to the alkB family.</text>
</comment>
<name>A0A199VXS3_ANACO</name>
<dbReference type="PANTHER" id="PTHR31447:SF2">
    <property type="entry name" value="RNA DEMETHYLASE ALKBH10B"/>
    <property type="match status" value="1"/>
</dbReference>
<evidence type="ECO:0000256" key="2">
    <source>
        <dbReference type="SAM" id="MobiDB-lite"/>
    </source>
</evidence>
<dbReference type="PROSITE" id="PS51471">
    <property type="entry name" value="FE2OG_OXY"/>
    <property type="match status" value="1"/>
</dbReference>
<comment type="caution">
    <text evidence="4">The sequence shown here is derived from an EMBL/GenBank/DDBJ whole genome shotgun (WGS) entry which is preliminary data.</text>
</comment>
<evidence type="ECO:0000313" key="4">
    <source>
        <dbReference type="EMBL" id="OAY81804.1"/>
    </source>
</evidence>
<accession>A0A199VXS3</accession>
<dbReference type="InterPro" id="IPR044842">
    <property type="entry name" value="ALKBH9B/ALKBH10B-like"/>
</dbReference>
<dbReference type="GO" id="GO:0032451">
    <property type="term" value="F:demethylase activity"/>
    <property type="evidence" value="ECO:0007669"/>
    <property type="project" value="InterPro"/>
</dbReference>
<sequence>MSTETAAAAGVGSGGATAIPAAAPALYARDAMIAWFRGEFAAANAIIDALCGHLAEIGGGGGGASGYEAVFAAIHRRRANWIPVLHMQRYFSVAEIAEELRRVAASPDAAPAAAAEEEAEMKGSPKEEVEVVEGEEEERDGGVNGVRVSVTDEAEEEDSSGDSSDRKGFEEENGAEEGSQEHTSSEYVQICSNHDDCLARPDRMKILKGFVAKESVKGHMASSIFTSFGTISVNVVKGLKVYQDIFMDSELLRLAEYINELRLAGRRGELSGETFIFFNKQMKGNKREIIQLGVPLFQPTNEEATSNIEPVPLVLQAVIDHLVQWRLIPESRKPNCCIINFFDEDEHSQPYFKPPHLDNPISMLLLSETRLTFGRALVSDHNGNYKGPLTLSLKEGSLLVMRGNSADTARHVVCPSSNRRVSITFVKVRSASNHQHDSSTISSPTKAVTLWQPEDAPSGTVIGYGPHALIPSSMGFTLQSPYMMLAPARPMIMSPNKRMVRGGTGVFLPWGVGPKKYAKHLPPRIQKRRFASLPPPLEARG</sequence>
<dbReference type="AlphaFoldDB" id="A0A199VXS3"/>
<protein>
    <recommendedName>
        <fullName evidence="3">Fe2OG dioxygenase domain-containing protein</fullName>
    </recommendedName>
</protein>
<dbReference type="GO" id="GO:0006402">
    <property type="term" value="P:mRNA catabolic process"/>
    <property type="evidence" value="ECO:0007669"/>
    <property type="project" value="InterPro"/>
</dbReference>
<dbReference type="SUPFAM" id="SSF51197">
    <property type="entry name" value="Clavaminate synthase-like"/>
    <property type="match status" value="1"/>
</dbReference>
<proteinExistence type="inferred from homology"/>
<dbReference type="InterPro" id="IPR037151">
    <property type="entry name" value="AlkB-like_sf"/>
</dbReference>